<dbReference type="EMBL" id="WOCE01000001">
    <property type="protein sequence ID" value="KAE9621493.1"/>
    <property type="molecule type" value="Genomic_DNA"/>
</dbReference>
<evidence type="ECO:0000256" key="1">
    <source>
        <dbReference type="SAM" id="MobiDB-lite"/>
    </source>
</evidence>
<organism evidence="2 3">
    <name type="scientific">Lupinus albus</name>
    <name type="common">White lupine</name>
    <name type="synonym">Lupinus termis</name>
    <dbReference type="NCBI Taxonomy" id="3870"/>
    <lineage>
        <taxon>Eukaryota</taxon>
        <taxon>Viridiplantae</taxon>
        <taxon>Streptophyta</taxon>
        <taxon>Embryophyta</taxon>
        <taxon>Tracheophyta</taxon>
        <taxon>Spermatophyta</taxon>
        <taxon>Magnoliopsida</taxon>
        <taxon>eudicotyledons</taxon>
        <taxon>Gunneridae</taxon>
        <taxon>Pentapetalae</taxon>
        <taxon>rosids</taxon>
        <taxon>fabids</taxon>
        <taxon>Fabales</taxon>
        <taxon>Fabaceae</taxon>
        <taxon>Papilionoideae</taxon>
        <taxon>50 kb inversion clade</taxon>
        <taxon>genistoids sensu lato</taxon>
        <taxon>core genistoids</taxon>
        <taxon>Genisteae</taxon>
        <taxon>Lupinus</taxon>
    </lineage>
</organism>
<feature type="compositionally biased region" description="Polar residues" evidence="1">
    <location>
        <begin position="48"/>
        <end position="59"/>
    </location>
</feature>
<feature type="region of interest" description="Disordered" evidence="1">
    <location>
        <begin position="15"/>
        <end position="59"/>
    </location>
</feature>
<keyword evidence="3" id="KW-1185">Reference proteome</keyword>
<proteinExistence type="predicted"/>
<protein>
    <submittedName>
        <fullName evidence="2">Uncharacterized protein</fullName>
    </submittedName>
</protein>
<accession>A0A6A4R739</accession>
<dbReference type="AlphaFoldDB" id="A0A6A4R739"/>
<feature type="compositionally biased region" description="Polar residues" evidence="1">
    <location>
        <begin position="15"/>
        <end position="41"/>
    </location>
</feature>
<evidence type="ECO:0000313" key="3">
    <source>
        <dbReference type="Proteomes" id="UP000447434"/>
    </source>
</evidence>
<sequence>MCFVPSIKLMENSTSLTRGNSGISPRNTSQNSHTTGMSSTLGFLLPSIDSSNINTAPLP</sequence>
<name>A0A6A4R739_LUPAL</name>
<gene>
    <name evidence="2" type="ORF">Lalb_Chr01g0015391</name>
</gene>
<comment type="caution">
    <text evidence="2">The sequence shown here is derived from an EMBL/GenBank/DDBJ whole genome shotgun (WGS) entry which is preliminary data.</text>
</comment>
<reference evidence="3" key="1">
    <citation type="journal article" date="2020" name="Nat. Commun.">
        <title>Genome sequence of the cluster root forming white lupin.</title>
        <authorList>
            <person name="Hufnagel B."/>
            <person name="Marques A."/>
            <person name="Soriano A."/>
            <person name="Marques L."/>
            <person name="Divol F."/>
            <person name="Doumas P."/>
            <person name="Sallet E."/>
            <person name="Mancinotti D."/>
            <person name="Carrere S."/>
            <person name="Marande W."/>
            <person name="Arribat S."/>
            <person name="Keller J."/>
            <person name="Huneau C."/>
            <person name="Blein T."/>
            <person name="Aime D."/>
            <person name="Laguerre M."/>
            <person name="Taylor J."/>
            <person name="Schubert V."/>
            <person name="Nelson M."/>
            <person name="Geu-Flores F."/>
            <person name="Crespi M."/>
            <person name="Gallardo-Guerrero K."/>
            <person name="Delaux P.-M."/>
            <person name="Salse J."/>
            <person name="Berges H."/>
            <person name="Guyot R."/>
            <person name="Gouzy J."/>
            <person name="Peret B."/>
        </authorList>
    </citation>
    <scope>NUCLEOTIDE SEQUENCE [LARGE SCALE GENOMIC DNA]</scope>
    <source>
        <strain evidence="3">cv. Amiga</strain>
    </source>
</reference>
<evidence type="ECO:0000313" key="2">
    <source>
        <dbReference type="EMBL" id="KAE9621493.1"/>
    </source>
</evidence>
<dbReference type="Proteomes" id="UP000447434">
    <property type="component" value="Chromosome 1"/>
</dbReference>